<name>E4TWM1_SULKY</name>
<evidence type="ECO:0000256" key="1">
    <source>
        <dbReference type="ARBA" id="ARBA00000085"/>
    </source>
</evidence>
<comment type="catalytic activity">
    <reaction evidence="1">
        <text>ATP + protein L-histidine = ADP + protein N-phospho-L-histidine.</text>
        <dbReference type="EC" id="2.7.13.3"/>
    </reaction>
</comment>
<evidence type="ECO:0000256" key="4">
    <source>
        <dbReference type="ARBA" id="ARBA00022679"/>
    </source>
</evidence>
<keyword evidence="6" id="KW-0902">Two-component regulatory system</keyword>
<dbReference type="Gene3D" id="1.10.287.130">
    <property type="match status" value="1"/>
</dbReference>
<keyword evidence="4" id="KW-0808">Transferase</keyword>
<evidence type="ECO:0000313" key="9">
    <source>
        <dbReference type="EMBL" id="ADR34867.1"/>
    </source>
</evidence>
<sequence length="394" mass="44572">MSATNASGISFAKYRTLKSFLTLYGVMSVLILALLGILYFQYAKSLMLSSHRLAMQLESESYVPKLKKWLEDDRNLSSFPKDLAYTTALYGYDQQPIVSRLDTAAIDFKENIYLSADHVYLIIPLSPYGMGEYYLIFETQDDGLWRQQALKITLIFGAVLFLMLSGVGYLLSRLILRPMNEAIALLDDFIKDTTHELNTPVSAILTNIESLETDALSPSAQKKIKRIEIASRTISTLYDDLTYLILNHDLSVENTTLDLSRLLHERLEYFRHRIEQKKLILDLTISPDVSLTIDLTKATRVIDNLLSNAIKYNHHGGTIKITLQPQMLCVEDNGIGIPDAMIERVFERYMRADKSVGGFGIGLNIVAMIAKEYNLNITIESEEKVGTKICVTWS</sequence>
<dbReference type="RefSeq" id="WP_013461064.1">
    <property type="nucleotide sequence ID" value="NC_014762.1"/>
</dbReference>
<dbReference type="KEGG" id="sku:Sulku_2207"/>
<evidence type="ECO:0000256" key="3">
    <source>
        <dbReference type="ARBA" id="ARBA00022553"/>
    </source>
</evidence>
<organism evidence="9 10">
    <name type="scientific">Sulfuricurvum kujiense (strain ATCC BAA-921 / DSM 16994 / JCM 11577 / YK-1)</name>
    <dbReference type="NCBI Taxonomy" id="709032"/>
    <lineage>
        <taxon>Bacteria</taxon>
        <taxon>Pseudomonadati</taxon>
        <taxon>Campylobacterota</taxon>
        <taxon>Epsilonproteobacteria</taxon>
        <taxon>Campylobacterales</taxon>
        <taxon>Sulfurimonadaceae</taxon>
        <taxon>Sulfuricurvum</taxon>
    </lineage>
</organism>
<dbReference type="HOGENOM" id="CLU_000445_89_10_7"/>
<dbReference type="InterPro" id="IPR036097">
    <property type="entry name" value="HisK_dim/P_sf"/>
</dbReference>
<dbReference type="InterPro" id="IPR003594">
    <property type="entry name" value="HATPase_dom"/>
</dbReference>
<feature type="transmembrane region" description="Helical" evidence="7">
    <location>
        <begin position="149"/>
        <end position="171"/>
    </location>
</feature>
<dbReference type="CDD" id="cd00082">
    <property type="entry name" value="HisKA"/>
    <property type="match status" value="1"/>
</dbReference>
<dbReference type="AlphaFoldDB" id="E4TWM1"/>
<dbReference type="Pfam" id="PF02518">
    <property type="entry name" value="HATPase_c"/>
    <property type="match status" value="1"/>
</dbReference>
<dbReference type="PROSITE" id="PS50109">
    <property type="entry name" value="HIS_KIN"/>
    <property type="match status" value="1"/>
</dbReference>
<keyword evidence="7" id="KW-0472">Membrane</keyword>
<feature type="domain" description="Histidine kinase" evidence="8">
    <location>
        <begin position="192"/>
        <end position="394"/>
    </location>
</feature>
<reference evidence="9 10" key="1">
    <citation type="journal article" date="2012" name="Stand. Genomic Sci.">
        <title>Complete genome sequence of the sulfur compounds oxidizing chemolithoautotroph Sulfuricurvum kujiense type strain (YK-1(T)).</title>
        <authorList>
            <person name="Han C."/>
            <person name="Kotsyurbenko O."/>
            <person name="Chertkov O."/>
            <person name="Held B."/>
            <person name="Lapidus A."/>
            <person name="Nolan M."/>
            <person name="Lucas S."/>
            <person name="Hammon N."/>
            <person name="Deshpande S."/>
            <person name="Cheng J.F."/>
            <person name="Tapia R."/>
            <person name="Goodwin L.A."/>
            <person name="Pitluck S."/>
            <person name="Liolios K."/>
            <person name="Pagani I."/>
            <person name="Ivanova N."/>
            <person name="Mavromatis K."/>
            <person name="Mikhailova N."/>
            <person name="Pati A."/>
            <person name="Chen A."/>
            <person name="Palaniappan K."/>
            <person name="Land M."/>
            <person name="Hauser L."/>
            <person name="Chang Y.J."/>
            <person name="Jeffries C.D."/>
            <person name="Brambilla E.M."/>
            <person name="Rohde M."/>
            <person name="Spring S."/>
            <person name="Sikorski J."/>
            <person name="Goker M."/>
            <person name="Woyke T."/>
            <person name="Bristow J."/>
            <person name="Eisen J.A."/>
            <person name="Markowitz V."/>
            <person name="Hugenholtz P."/>
            <person name="Kyrpides N.C."/>
            <person name="Klenk H.P."/>
            <person name="Detter J.C."/>
        </authorList>
    </citation>
    <scope>NUCLEOTIDE SEQUENCE [LARGE SCALE GENOMIC DNA]</scope>
    <source>
        <strain evidence="10">ATCC BAA-921 / DSM 16994 / JCM 11577 / YK-1</strain>
    </source>
</reference>
<dbReference type="STRING" id="709032.Sulku_2207"/>
<dbReference type="InterPro" id="IPR005467">
    <property type="entry name" value="His_kinase_dom"/>
</dbReference>
<dbReference type="InterPro" id="IPR003661">
    <property type="entry name" value="HisK_dim/P_dom"/>
</dbReference>
<dbReference type="SUPFAM" id="SSF47384">
    <property type="entry name" value="Homodimeric domain of signal transducing histidine kinase"/>
    <property type="match status" value="1"/>
</dbReference>
<dbReference type="eggNOG" id="COG5002">
    <property type="taxonomic scope" value="Bacteria"/>
</dbReference>
<dbReference type="InterPro" id="IPR004358">
    <property type="entry name" value="Sig_transdc_His_kin-like_C"/>
</dbReference>
<evidence type="ECO:0000256" key="5">
    <source>
        <dbReference type="ARBA" id="ARBA00022777"/>
    </source>
</evidence>
<evidence type="ECO:0000259" key="8">
    <source>
        <dbReference type="PROSITE" id="PS50109"/>
    </source>
</evidence>
<dbReference type="Proteomes" id="UP000008721">
    <property type="component" value="Chromosome"/>
</dbReference>
<dbReference type="SUPFAM" id="SSF55874">
    <property type="entry name" value="ATPase domain of HSP90 chaperone/DNA topoisomerase II/histidine kinase"/>
    <property type="match status" value="1"/>
</dbReference>
<feature type="transmembrane region" description="Helical" evidence="7">
    <location>
        <begin position="20"/>
        <end position="42"/>
    </location>
</feature>
<dbReference type="GO" id="GO:0005886">
    <property type="term" value="C:plasma membrane"/>
    <property type="evidence" value="ECO:0007669"/>
    <property type="project" value="TreeGrafter"/>
</dbReference>
<gene>
    <name evidence="9" type="ordered locus">Sulku_2207</name>
</gene>
<dbReference type="Gene3D" id="3.30.565.10">
    <property type="entry name" value="Histidine kinase-like ATPase, C-terminal domain"/>
    <property type="match status" value="1"/>
</dbReference>
<dbReference type="GO" id="GO:0004721">
    <property type="term" value="F:phosphoprotein phosphatase activity"/>
    <property type="evidence" value="ECO:0007669"/>
    <property type="project" value="TreeGrafter"/>
</dbReference>
<dbReference type="CDD" id="cd00075">
    <property type="entry name" value="HATPase"/>
    <property type="match status" value="1"/>
</dbReference>
<accession>E4TWM1</accession>
<dbReference type="InterPro" id="IPR050351">
    <property type="entry name" value="BphY/WalK/GraS-like"/>
</dbReference>
<evidence type="ECO:0000256" key="6">
    <source>
        <dbReference type="ARBA" id="ARBA00023012"/>
    </source>
</evidence>
<dbReference type="SMART" id="SM00388">
    <property type="entry name" value="HisKA"/>
    <property type="match status" value="1"/>
</dbReference>
<keyword evidence="3" id="KW-0597">Phosphoprotein</keyword>
<evidence type="ECO:0000313" key="10">
    <source>
        <dbReference type="Proteomes" id="UP000008721"/>
    </source>
</evidence>
<dbReference type="EC" id="2.7.13.3" evidence="2"/>
<dbReference type="EMBL" id="CP002355">
    <property type="protein sequence ID" value="ADR34867.1"/>
    <property type="molecule type" value="Genomic_DNA"/>
</dbReference>
<dbReference type="PANTHER" id="PTHR45453:SF1">
    <property type="entry name" value="PHOSPHATE REGULON SENSOR PROTEIN PHOR"/>
    <property type="match status" value="1"/>
</dbReference>
<dbReference type="GO" id="GO:0000155">
    <property type="term" value="F:phosphorelay sensor kinase activity"/>
    <property type="evidence" value="ECO:0007669"/>
    <property type="project" value="InterPro"/>
</dbReference>
<keyword evidence="10" id="KW-1185">Reference proteome</keyword>
<dbReference type="PANTHER" id="PTHR45453">
    <property type="entry name" value="PHOSPHATE REGULON SENSOR PROTEIN PHOR"/>
    <property type="match status" value="1"/>
</dbReference>
<dbReference type="InterPro" id="IPR036890">
    <property type="entry name" value="HATPase_C_sf"/>
</dbReference>
<proteinExistence type="predicted"/>
<dbReference type="SMART" id="SM00387">
    <property type="entry name" value="HATPase_c"/>
    <property type="match status" value="1"/>
</dbReference>
<keyword evidence="7" id="KW-0812">Transmembrane</keyword>
<keyword evidence="7" id="KW-1133">Transmembrane helix</keyword>
<dbReference type="OrthoDB" id="9761634at2"/>
<dbReference type="Pfam" id="PF00512">
    <property type="entry name" value="HisKA"/>
    <property type="match status" value="1"/>
</dbReference>
<keyword evidence="5 9" id="KW-0418">Kinase</keyword>
<evidence type="ECO:0000256" key="7">
    <source>
        <dbReference type="SAM" id="Phobius"/>
    </source>
</evidence>
<feature type="transmembrane region" description="Helical" evidence="7">
    <location>
        <begin position="119"/>
        <end position="137"/>
    </location>
</feature>
<protein>
    <recommendedName>
        <fullName evidence="2">histidine kinase</fullName>
        <ecNumber evidence="2">2.7.13.3</ecNumber>
    </recommendedName>
</protein>
<dbReference type="PRINTS" id="PR00344">
    <property type="entry name" value="BCTRLSENSOR"/>
</dbReference>
<dbReference type="GO" id="GO:0016036">
    <property type="term" value="P:cellular response to phosphate starvation"/>
    <property type="evidence" value="ECO:0007669"/>
    <property type="project" value="TreeGrafter"/>
</dbReference>
<evidence type="ECO:0000256" key="2">
    <source>
        <dbReference type="ARBA" id="ARBA00012438"/>
    </source>
</evidence>